<accession>A0A1H8DN06</accession>
<feature type="domain" description="DUF218" evidence="2">
    <location>
        <begin position="78"/>
        <end position="240"/>
    </location>
</feature>
<dbReference type="GO" id="GO:0000270">
    <property type="term" value="P:peptidoglycan metabolic process"/>
    <property type="evidence" value="ECO:0007669"/>
    <property type="project" value="TreeGrafter"/>
</dbReference>
<dbReference type="PANTHER" id="PTHR30336:SF4">
    <property type="entry name" value="ENVELOPE BIOGENESIS FACTOR ELYC"/>
    <property type="match status" value="1"/>
</dbReference>
<dbReference type="GO" id="GO:0005886">
    <property type="term" value="C:plasma membrane"/>
    <property type="evidence" value="ECO:0007669"/>
    <property type="project" value="TreeGrafter"/>
</dbReference>
<dbReference type="InterPro" id="IPR003848">
    <property type="entry name" value="DUF218"/>
</dbReference>
<dbReference type="EMBL" id="FOCT01000002">
    <property type="protein sequence ID" value="SEN08174.1"/>
    <property type="molecule type" value="Genomic_DNA"/>
</dbReference>
<evidence type="ECO:0000313" key="3">
    <source>
        <dbReference type="EMBL" id="SEN08174.1"/>
    </source>
</evidence>
<dbReference type="InterPro" id="IPR014729">
    <property type="entry name" value="Rossmann-like_a/b/a_fold"/>
</dbReference>
<feature type="transmembrane region" description="Helical" evidence="1">
    <location>
        <begin position="37"/>
        <end position="57"/>
    </location>
</feature>
<feature type="transmembrane region" description="Helical" evidence="1">
    <location>
        <begin position="12"/>
        <end position="30"/>
    </location>
</feature>
<evidence type="ECO:0000256" key="1">
    <source>
        <dbReference type="SAM" id="Phobius"/>
    </source>
</evidence>
<protein>
    <submittedName>
        <fullName evidence="3">Uncharacterized SAM-binding protein YcdF, DUF218 family</fullName>
    </submittedName>
</protein>
<organism evidence="3 4">
    <name type="scientific">Nitrosospira multiformis</name>
    <dbReference type="NCBI Taxonomy" id="1231"/>
    <lineage>
        <taxon>Bacteria</taxon>
        <taxon>Pseudomonadati</taxon>
        <taxon>Pseudomonadota</taxon>
        <taxon>Betaproteobacteria</taxon>
        <taxon>Nitrosomonadales</taxon>
        <taxon>Nitrosomonadaceae</taxon>
        <taxon>Nitrosospira</taxon>
    </lineage>
</organism>
<dbReference type="Proteomes" id="UP000183898">
    <property type="component" value="Unassembled WGS sequence"/>
</dbReference>
<keyword evidence="1" id="KW-0812">Transmembrane</keyword>
<dbReference type="InterPro" id="IPR051599">
    <property type="entry name" value="Cell_Envelope_Assoc"/>
</dbReference>
<reference evidence="3 4" key="1">
    <citation type="submission" date="2016-10" db="EMBL/GenBank/DDBJ databases">
        <authorList>
            <person name="de Groot N.N."/>
        </authorList>
    </citation>
    <scope>NUCLEOTIDE SEQUENCE [LARGE SCALE GENOMIC DNA]</scope>
    <source>
        <strain evidence="3 4">Nl18</strain>
    </source>
</reference>
<dbReference type="GO" id="GO:0043164">
    <property type="term" value="P:Gram-negative-bacterium-type cell wall biogenesis"/>
    <property type="evidence" value="ECO:0007669"/>
    <property type="project" value="TreeGrafter"/>
</dbReference>
<dbReference type="AlphaFoldDB" id="A0A1H8DN06"/>
<dbReference type="PANTHER" id="PTHR30336">
    <property type="entry name" value="INNER MEMBRANE PROTEIN, PROBABLE PERMEASE"/>
    <property type="match status" value="1"/>
</dbReference>
<gene>
    <name evidence="3" type="ORF">SAMN05216404_102307</name>
</gene>
<evidence type="ECO:0000259" key="2">
    <source>
        <dbReference type="Pfam" id="PF02698"/>
    </source>
</evidence>
<dbReference type="CDD" id="cd06259">
    <property type="entry name" value="YdcF-like"/>
    <property type="match status" value="1"/>
</dbReference>
<name>A0A1H8DN06_9PROT</name>
<dbReference type="Gene3D" id="3.40.50.620">
    <property type="entry name" value="HUPs"/>
    <property type="match status" value="1"/>
</dbReference>
<evidence type="ECO:0000313" key="4">
    <source>
        <dbReference type="Proteomes" id="UP000183898"/>
    </source>
</evidence>
<sequence>MSWFATNFASAFLLPPFNLILLGAAGILLLKRRQGIGMTLVAAALALLYLLSTPIVADALLQVLEAPPEKNPLDDTIQAVIVLGGGTYYYAPEYGDHTVGRYTLERVRYAAKMYRLTGKPMLAAGGAPLGSRSSEAMQMKAVLEEEFLVPVEWVEETSSNTRENAYKSFAILQKQGIRQIALVTHAWHMPRAAREFEQAGFEVTPAATGYTRRYKTDLLTFLPNAGALLKSSLFFHEAIGMLWYRLTPVPD</sequence>
<keyword evidence="1" id="KW-1133">Transmembrane helix</keyword>
<proteinExistence type="predicted"/>
<keyword evidence="1" id="KW-0472">Membrane</keyword>
<dbReference type="Pfam" id="PF02698">
    <property type="entry name" value="DUF218"/>
    <property type="match status" value="1"/>
</dbReference>